<accession>A0ACB8SYV3</accession>
<evidence type="ECO:0000313" key="2">
    <source>
        <dbReference type="Proteomes" id="UP000814140"/>
    </source>
</evidence>
<reference evidence="1" key="2">
    <citation type="journal article" date="2022" name="New Phytol.">
        <title>Evolutionary transition to the ectomycorrhizal habit in the genomes of a hyperdiverse lineage of mushroom-forming fungi.</title>
        <authorList>
            <person name="Looney B."/>
            <person name="Miyauchi S."/>
            <person name="Morin E."/>
            <person name="Drula E."/>
            <person name="Courty P.E."/>
            <person name="Kohler A."/>
            <person name="Kuo A."/>
            <person name="LaButti K."/>
            <person name="Pangilinan J."/>
            <person name="Lipzen A."/>
            <person name="Riley R."/>
            <person name="Andreopoulos W."/>
            <person name="He G."/>
            <person name="Johnson J."/>
            <person name="Nolan M."/>
            <person name="Tritt A."/>
            <person name="Barry K.W."/>
            <person name="Grigoriev I.V."/>
            <person name="Nagy L.G."/>
            <person name="Hibbett D."/>
            <person name="Henrissat B."/>
            <person name="Matheny P.B."/>
            <person name="Labbe J."/>
            <person name="Martin F.M."/>
        </authorList>
    </citation>
    <scope>NUCLEOTIDE SEQUENCE</scope>
    <source>
        <strain evidence="1">HHB10654</strain>
    </source>
</reference>
<keyword evidence="2" id="KW-1185">Reference proteome</keyword>
<gene>
    <name evidence="1" type="ORF">BV25DRAFT_1838668</name>
</gene>
<proteinExistence type="predicted"/>
<reference evidence="1" key="1">
    <citation type="submission" date="2021-03" db="EMBL/GenBank/DDBJ databases">
        <authorList>
            <consortium name="DOE Joint Genome Institute"/>
            <person name="Ahrendt S."/>
            <person name="Looney B.P."/>
            <person name="Miyauchi S."/>
            <person name="Morin E."/>
            <person name="Drula E."/>
            <person name="Courty P.E."/>
            <person name="Chicoki N."/>
            <person name="Fauchery L."/>
            <person name="Kohler A."/>
            <person name="Kuo A."/>
            <person name="Labutti K."/>
            <person name="Pangilinan J."/>
            <person name="Lipzen A."/>
            <person name="Riley R."/>
            <person name="Andreopoulos W."/>
            <person name="He G."/>
            <person name="Johnson J."/>
            <person name="Barry K.W."/>
            <person name="Grigoriev I.V."/>
            <person name="Nagy L."/>
            <person name="Hibbett D."/>
            <person name="Henrissat B."/>
            <person name="Matheny P.B."/>
            <person name="Labbe J."/>
            <person name="Martin F."/>
        </authorList>
    </citation>
    <scope>NUCLEOTIDE SEQUENCE</scope>
    <source>
        <strain evidence="1">HHB10654</strain>
    </source>
</reference>
<protein>
    <submittedName>
        <fullName evidence="1">Uncharacterized protein</fullName>
    </submittedName>
</protein>
<comment type="caution">
    <text evidence="1">The sequence shown here is derived from an EMBL/GenBank/DDBJ whole genome shotgun (WGS) entry which is preliminary data.</text>
</comment>
<evidence type="ECO:0000313" key="1">
    <source>
        <dbReference type="EMBL" id="KAI0061779.1"/>
    </source>
</evidence>
<dbReference type="Proteomes" id="UP000814140">
    <property type="component" value="Unassembled WGS sequence"/>
</dbReference>
<dbReference type="EMBL" id="MU277210">
    <property type="protein sequence ID" value="KAI0061779.1"/>
    <property type="molecule type" value="Genomic_DNA"/>
</dbReference>
<organism evidence="1 2">
    <name type="scientific">Artomyces pyxidatus</name>
    <dbReference type="NCBI Taxonomy" id="48021"/>
    <lineage>
        <taxon>Eukaryota</taxon>
        <taxon>Fungi</taxon>
        <taxon>Dikarya</taxon>
        <taxon>Basidiomycota</taxon>
        <taxon>Agaricomycotina</taxon>
        <taxon>Agaricomycetes</taxon>
        <taxon>Russulales</taxon>
        <taxon>Auriscalpiaceae</taxon>
        <taxon>Artomyces</taxon>
    </lineage>
</organism>
<name>A0ACB8SYV3_9AGAM</name>
<sequence length="602" mass="65632">MTWTDKEQLDWLQAKIPEYHVHQASKTVRKFWPVLYAAWFKEFPHTEDIDKLGPAQKGKSRRKARKAAREKGGPPDQRERLKQWFNNNGRATAKSGGGRKKLLKLIKKPTRKLADYQMYSQMFYDDKLREPIDTEWDKYLAGLPEGETAISKLVFINQQAKLMLKKEPAEVKAMVEKARAGTGDVSGDEDDKDDESSNEESEKEGDGDGEGDGDAPRRSKSRKARNATPRSGKARVAELEAYADAIECLPATASTLVDEILAQTGWVCTMIFGGPLPRDKGKIMSYAVHATHADSQTFAIWHPDFKEGVQAPAIRDAFCIAKAKEESRESSTLPPASGVPSSSKQQEVVESGVQDPKLPPATPPADGTELEANGPGDNATAEQETSPPAPEATADITADVSKNSKAKKGRLTEAEILREENIKRNRALLDELDLHHALHFPKTKTKPKPTRVRKRKADAELPEVTRKSARLRRNESDAMSESEKSEKGDGEEEDEDVDEESRAKDNDDSEKTRQPDEVVENGAKAAVGTSSSGPDVEKGTEARTGGPGVSSEPPPTSKSSSSSLPHPPPPSTASGSPEASVPPPTCSTAPLHTSGGTYIIMS</sequence>